<evidence type="ECO:0000256" key="1">
    <source>
        <dbReference type="ARBA" id="ARBA00004123"/>
    </source>
</evidence>
<feature type="region of interest" description="Disordered" evidence="6">
    <location>
        <begin position="74"/>
        <end position="106"/>
    </location>
</feature>
<evidence type="ECO:0000313" key="9">
    <source>
        <dbReference type="Proteomes" id="UP001302812"/>
    </source>
</evidence>
<keyword evidence="5" id="KW-0539">Nucleus</keyword>
<dbReference type="CDD" id="cd00067">
    <property type="entry name" value="GAL4"/>
    <property type="match status" value="1"/>
</dbReference>
<dbReference type="GO" id="GO:0006351">
    <property type="term" value="P:DNA-templated transcription"/>
    <property type="evidence" value="ECO:0007669"/>
    <property type="project" value="InterPro"/>
</dbReference>
<dbReference type="InterPro" id="IPR036864">
    <property type="entry name" value="Zn2-C6_fun-type_DNA-bd_sf"/>
</dbReference>
<evidence type="ECO:0000256" key="6">
    <source>
        <dbReference type="SAM" id="MobiDB-lite"/>
    </source>
</evidence>
<dbReference type="Pfam" id="PF04082">
    <property type="entry name" value="Fungal_trans"/>
    <property type="match status" value="1"/>
</dbReference>
<dbReference type="Pfam" id="PF00172">
    <property type="entry name" value="Zn_clus"/>
    <property type="match status" value="1"/>
</dbReference>
<name>A0AAN6TEK3_9PEZI</name>
<dbReference type="InterPro" id="IPR001138">
    <property type="entry name" value="Zn2Cys6_DnaBD"/>
</dbReference>
<keyword evidence="9" id="KW-1185">Reference proteome</keyword>
<evidence type="ECO:0000256" key="5">
    <source>
        <dbReference type="ARBA" id="ARBA00023242"/>
    </source>
</evidence>
<dbReference type="PROSITE" id="PS00463">
    <property type="entry name" value="ZN2_CY6_FUNGAL_1"/>
    <property type="match status" value="1"/>
</dbReference>
<evidence type="ECO:0000259" key="7">
    <source>
        <dbReference type="PROSITE" id="PS50048"/>
    </source>
</evidence>
<dbReference type="SMART" id="SM00066">
    <property type="entry name" value="GAL4"/>
    <property type="match status" value="1"/>
</dbReference>
<evidence type="ECO:0000256" key="3">
    <source>
        <dbReference type="ARBA" id="ARBA00023015"/>
    </source>
</evidence>
<dbReference type="GO" id="GO:0005634">
    <property type="term" value="C:nucleus"/>
    <property type="evidence" value="ECO:0007669"/>
    <property type="project" value="UniProtKB-SubCell"/>
</dbReference>
<dbReference type="EMBL" id="MU853340">
    <property type="protein sequence ID" value="KAK4112984.1"/>
    <property type="molecule type" value="Genomic_DNA"/>
</dbReference>
<dbReference type="RefSeq" id="XP_064670554.1">
    <property type="nucleotide sequence ID" value="XM_064816752.1"/>
</dbReference>
<protein>
    <recommendedName>
        <fullName evidence="7">Zn(2)-C6 fungal-type domain-containing protein</fullName>
    </recommendedName>
</protein>
<dbReference type="PROSITE" id="PS50048">
    <property type="entry name" value="ZN2_CY6_FUNGAL_2"/>
    <property type="match status" value="1"/>
</dbReference>
<evidence type="ECO:0000256" key="2">
    <source>
        <dbReference type="ARBA" id="ARBA00022723"/>
    </source>
</evidence>
<dbReference type="SUPFAM" id="SSF57701">
    <property type="entry name" value="Zn2/Cys6 DNA-binding domain"/>
    <property type="match status" value="1"/>
</dbReference>
<dbReference type="PANTHER" id="PTHR47338:SF7">
    <property type="entry name" value="ZN(II)2CYS6 TRANSCRIPTION FACTOR (EUROFUNG)"/>
    <property type="match status" value="1"/>
</dbReference>
<dbReference type="GO" id="GO:0008270">
    <property type="term" value="F:zinc ion binding"/>
    <property type="evidence" value="ECO:0007669"/>
    <property type="project" value="InterPro"/>
</dbReference>
<dbReference type="InterPro" id="IPR007219">
    <property type="entry name" value="XnlR_reg_dom"/>
</dbReference>
<comment type="subcellular location">
    <subcellularLocation>
        <location evidence="1">Nucleus</location>
    </subcellularLocation>
</comment>
<proteinExistence type="predicted"/>
<dbReference type="GO" id="GO:0003677">
    <property type="term" value="F:DNA binding"/>
    <property type="evidence" value="ECO:0007669"/>
    <property type="project" value="InterPro"/>
</dbReference>
<sequence length="589" mass="66705">MKTVCVQCRVRKPKGDGLTAARDPPRLPPKYRGAHACVQCRAMKVRCSGESPRCANCTRRGRLCSYPAIGVSKSKSQPGFNVSESSFTPGPPSESRALDNTPTHTLSDSDSGAAVLTWDQDFDHYFSHLHCLPAYSFLHEATVKKRCRERTINHALKLSLCAITALVHSRHSAYREKWAHESEHHILDRLEEPSIFHLQALLLVIRYRAESGKPRRAFMLAGLAARSAVALRLNYEHPELDQVAQEVRRRTFWSLYLLEDVFCVGLKEFELCRPEIIQFQLPCEYPEFGDQKEATTSFLQPGMGLEPDTLGSRGIYVKLAFTRRSIMKLNRQIYLKEIDHTGLFCAIEHFQSDLRRISSQFTPDDQYPPTSPADFEWRPRYVMMHMSFRQCQCDLNIEGIKPRDVSTMRHRCLKNAEEILQILSYYDQHADVEQVLDFDAAVCTYHAARLVLFGTFSGTGDSSSSMETAISNAERSLDILSRRFSFSAAVEPMRDDLSRLIESYKGLARSPGEAVHDIEQGPRAAPGVSKAAVARQRLSVHSLLLRSDFVDDSREAATEPSREVSAEQWRERWTYTSAHPPVSSAPISF</sequence>
<dbReference type="SMART" id="SM00906">
    <property type="entry name" value="Fungal_trans"/>
    <property type="match status" value="1"/>
</dbReference>
<dbReference type="GO" id="GO:0000981">
    <property type="term" value="F:DNA-binding transcription factor activity, RNA polymerase II-specific"/>
    <property type="evidence" value="ECO:0007669"/>
    <property type="project" value="InterPro"/>
</dbReference>
<dbReference type="Proteomes" id="UP001302812">
    <property type="component" value="Unassembled WGS sequence"/>
</dbReference>
<feature type="compositionally biased region" description="Polar residues" evidence="6">
    <location>
        <begin position="74"/>
        <end position="88"/>
    </location>
</feature>
<dbReference type="CDD" id="cd12148">
    <property type="entry name" value="fungal_TF_MHR"/>
    <property type="match status" value="1"/>
</dbReference>
<evidence type="ECO:0000256" key="4">
    <source>
        <dbReference type="ARBA" id="ARBA00023163"/>
    </source>
</evidence>
<reference evidence="8" key="1">
    <citation type="journal article" date="2023" name="Mol. Phylogenet. Evol.">
        <title>Genome-scale phylogeny and comparative genomics of the fungal order Sordariales.</title>
        <authorList>
            <person name="Hensen N."/>
            <person name="Bonometti L."/>
            <person name="Westerberg I."/>
            <person name="Brannstrom I.O."/>
            <person name="Guillou S."/>
            <person name="Cros-Aarteil S."/>
            <person name="Calhoun S."/>
            <person name="Haridas S."/>
            <person name="Kuo A."/>
            <person name="Mondo S."/>
            <person name="Pangilinan J."/>
            <person name="Riley R."/>
            <person name="LaButti K."/>
            <person name="Andreopoulos B."/>
            <person name="Lipzen A."/>
            <person name="Chen C."/>
            <person name="Yan M."/>
            <person name="Daum C."/>
            <person name="Ng V."/>
            <person name="Clum A."/>
            <person name="Steindorff A."/>
            <person name="Ohm R.A."/>
            <person name="Martin F."/>
            <person name="Silar P."/>
            <person name="Natvig D.O."/>
            <person name="Lalanne C."/>
            <person name="Gautier V."/>
            <person name="Ament-Velasquez S.L."/>
            <person name="Kruys A."/>
            <person name="Hutchinson M.I."/>
            <person name="Powell A.J."/>
            <person name="Barry K."/>
            <person name="Miller A.N."/>
            <person name="Grigoriev I.V."/>
            <person name="Debuchy R."/>
            <person name="Gladieux P."/>
            <person name="Hiltunen Thoren M."/>
            <person name="Johannesson H."/>
        </authorList>
    </citation>
    <scope>NUCLEOTIDE SEQUENCE</scope>
    <source>
        <strain evidence="8">CBS 508.74</strain>
    </source>
</reference>
<evidence type="ECO:0000313" key="8">
    <source>
        <dbReference type="EMBL" id="KAK4112984.1"/>
    </source>
</evidence>
<accession>A0AAN6TEK3</accession>
<comment type="caution">
    <text evidence="8">The sequence shown here is derived from an EMBL/GenBank/DDBJ whole genome shotgun (WGS) entry which is preliminary data.</text>
</comment>
<dbReference type="GeneID" id="89940877"/>
<keyword evidence="4" id="KW-0804">Transcription</keyword>
<keyword evidence="2" id="KW-0479">Metal-binding</keyword>
<dbReference type="InterPro" id="IPR050815">
    <property type="entry name" value="TF_fung"/>
</dbReference>
<dbReference type="AlphaFoldDB" id="A0AAN6TEK3"/>
<dbReference type="PANTHER" id="PTHR47338">
    <property type="entry name" value="ZN(II)2CYS6 TRANSCRIPTION FACTOR (EUROFUNG)-RELATED"/>
    <property type="match status" value="1"/>
</dbReference>
<gene>
    <name evidence="8" type="ORF">N656DRAFT_789117</name>
</gene>
<keyword evidence="3" id="KW-0805">Transcription regulation</keyword>
<reference evidence="8" key="2">
    <citation type="submission" date="2023-05" db="EMBL/GenBank/DDBJ databases">
        <authorList>
            <consortium name="Lawrence Berkeley National Laboratory"/>
            <person name="Steindorff A."/>
            <person name="Hensen N."/>
            <person name="Bonometti L."/>
            <person name="Westerberg I."/>
            <person name="Brannstrom I.O."/>
            <person name="Guillou S."/>
            <person name="Cros-Aarteil S."/>
            <person name="Calhoun S."/>
            <person name="Haridas S."/>
            <person name="Kuo A."/>
            <person name="Mondo S."/>
            <person name="Pangilinan J."/>
            <person name="Riley R."/>
            <person name="Labutti K."/>
            <person name="Andreopoulos B."/>
            <person name="Lipzen A."/>
            <person name="Chen C."/>
            <person name="Yanf M."/>
            <person name="Daum C."/>
            <person name="Ng V."/>
            <person name="Clum A."/>
            <person name="Ohm R."/>
            <person name="Martin F."/>
            <person name="Silar P."/>
            <person name="Natvig D."/>
            <person name="Lalanne C."/>
            <person name="Gautier V."/>
            <person name="Ament-Velasquez S.L."/>
            <person name="Kruys A."/>
            <person name="Hutchinson M.I."/>
            <person name="Powell A.J."/>
            <person name="Barry K."/>
            <person name="Miller A.N."/>
            <person name="Grigoriev I.V."/>
            <person name="Debuchy R."/>
            <person name="Gladieux P."/>
            <person name="Thoren M.H."/>
            <person name="Johannesson H."/>
        </authorList>
    </citation>
    <scope>NUCLEOTIDE SEQUENCE</scope>
    <source>
        <strain evidence="8">CBS 508.74</strain>
    </source>
</reference>
<dbReference type="Gene3D" id="4.10.240.10">
    <property type="entry name" value="Zn(2)-C6 fungal-type DNA-binding domain"/>
    <property type="match status" value="1"/>
</dbReference>
<feature type="domain" description="Zn(2)-C6 fungal-type" evidence="7">
    <location>
        <begin position="36"/>
        <end position="66"/>
    </location>
</feature>
<organism evidence="8 9">
    <name type="scientific">Canariomyces notabilis</name>
    <dbReference type="NCBI Taxonomy" id="2074819"/>
    <lineage>
        <taxon>Eukaryota</taxon>
        <taxon>Fungi</taxon>
        <taxon>Dikarya</taxon>
        <taxon>Ascomycota</taxon>
        <taxon>Pezizomycotina</taxon>
        <taxon>Sordariomycetes</taxon>
        <taxon>Sordariomycetidae</taxon>
        <taxon>Sordariales</taxon>
        <taxon>Chaetomiaceae</taxon>
        <taxon>Canariomyces</taxon>
    </lineage>
</organism>